<feature type="transmembrane region" description="Helical" evidence="2">
    <location>
        <begin position="21"/>
        <end position="41"/>
    </location>
</feature>
<name>A0ABR4D3X2_9PEZI</name>
<protein>
    <submittedName>
        <fullName evidence="3">Uncharacterized protein</fullName>
    </submittedName>
</protein>
<keyword evidence="2" id="KW-0472">Membrane</keyword>
<dbReference type="Proteomes" id="UP001600064">
    <property type="component" value="Unassembled WGS sequence"/>
</dbReference>
<feature type="transmembrane region" description="Helical" evidence="2">
    <location>
        <begin position="154"/>
        <end position="174"/>
    </location>
</feature>
<dbReference type="RefSeq" id="XP_070863800.1">
    <property type="nucleotide sequence ID" value="XM_071014421.1"/>
</dbReference>
<keyword evidence="2" id="KW-1133">Transmembrane helix</keyword>
<gene>
    <name evidence="3" type="ORF">VTJ83DRAFT_7583</name>
</gene>
<feature type="compositionally biased region" description="Low complexity" evidence="1">
    <location>
        <begin position="202"/>
        <end position="214"/>
    </location>
</feature>
<organism evidence="3 4">
    <name type="scientific">Remersonia thermophila</name>
    <dbReference type="NCBI Taxonomy" id="72144"/>
    <lineage>
        <taxon>Eukaryota</taxon>
        <taxon>Fungi</taxon>
        <taxon>Dikarya</taxon>
        <taxon>Ascomycota</taxon>
        <taxon>Pezizomycotina</taxon>
        <taxon>Sordariomycetes</taxon>
        <taxon>Sordariomycetidae</taxon>
        <taxon>Sordariales</taxon>
        <taxon>Sordariales incertae sedis</taxon>
        <taxon>Remersonia</taxon>
    </lineage>
</organism>
<feature type="transmembrane region" description="Helical" evidence="2">
    <location>
        <begin position="53"/>
        <end position="76"/>
    </location>
</feature>
<accession>A0ABR4D3X2</accession>
<evidence type="ECO:0000313" key="4">
    <source>
        <dbReference type="Proteomes" id="UP001600064"/>
    </source>
</evidence>
<comment type="caution">
    <text evidence="3">The sequence shown here is derived from an EMBL/GenBank/DDBJ whole genome shotgun (WGS) entry which is preliminary data.</text>
</comment>
<proteinExistence type="predicted"/>
<sequence>MQGIAPQYVWPPRKWERKLGLRLASVLSLIIAAGLVGSLGANKRVRHYDGLGLVALSPGIGLTFLWDVAEIICIAVRGGHRGMHPGAIIGVDLLMWLGWICETGLFGYLASYGPESLIDGHSAQSRTDPEDWDWSRTTPEDRALENEIQHKSRAAAAFMAFLVIVHFTLFVIGCREEHIRSIQRYHIRRPIPEEPLQELSMEPVTTEQTQTQQEKPPPYMHS</sequence>
<dbReference type="GeneID" id="98129065"/>
<reference evidence="3 4" key="1">
    <citation type="journal article" date="2024" name="Commun. Biol.">
        <title>Comparative genomic analysis of thermophilic fungi reveals convergent evolutionary adaptations and gene losses.</title>
        <authorList>
            <person name="Steindorff A.S."/>
            <person name="Aguilar-Pontes M.V."/>
            <person name="Robinson A.J."/>
            <person name="Andreopoulos B."/>
            <person name="LaButti K."/>
            <person name="Kuo A."/>
            <person name="Mondo S."/>
            <person name="Riley R."/>
            <person name="Otillar R."/>
            <person name="Haridas S."/>
            <person name="Lipzen A."/>
            <person name="Grimwood J."/>
            <person name="Schmutz J."/>
            <person name="Clum A."/>
            <person name="Reid I.D."/>
            <person name="Moisan M.C."/>
            <person name="Butler G."/>
            <person name="Nguyen T.T.M."/>
            <person name="Dewar K."/>
            <person name="Conant G."/>
            <person name="Drula E."/>
            <person name="Henrissat B."/>
            <person name="Hansel C."/>
            <person name="Singer S."/>
            <person name="Hutchinson M.I."/>
            <person name="de Vries R.P."/>
            <person name="Natvig D.O."/>
            <person name="Powell A.J."/>
            <person name="Tsang A."/>
            <person name="Grigoriev I.V."/>
        </authorList>
    </citation>
    <scope>NUCLEOTIDE SEQUENCE [LARGE SCALE GENOMIC DNA]</scope>
    <source>
        <strain evidence="3 4">ATCC 22073</strain>
    </source>
</reference>
<evidence type="ECO:0000256" key="2">
    <source>
        <dbReference type="SAM" id="Phobius"/>
    </source>
</evidence>
<feature type="transmembrane region" description="Helical" evidence="2">
    <location>
        <begin position="88"/>
        <end position="110"/>
    </location>
</feature>
<keyword evidence="4" id="KW-1185">Reference proteome</keyword>
<evidence type="ECO:0000313" key="3">
    <source>
        <dbReference type="EMBL" id="KAL2265073.1"/>
    </source>
</evidence>
<keyword evidence="2" id="KW-0812">Transmembrane</keyword>
<evidence type="ECO:0000256" key="1">
    <source>
        <dbReference type="SAM" id="MobiDB-lite"/>
    </source>
</evidence>
<feature type="region of interest" description="Disordered" evidence="1">
    <location>
        <begin position="196"/>
        <end position="222"/>
    </location>
</feature>
<dbReference type="EMBL" id="JAZGUE010000007">
    <property type="protein sequence ID" value="KAL2265073.1"/>
    <property type="molecule type" value="Genomic_DNA"/>
</dbReference>